<comment type="similarity">
    <text evidence="1">Belongs to the inositol monophosphatase superfamily.</text>
</comment>
<dbReference type="InterPro" id="IPR044897">
    <property type="entry name" value="INPP1_dom_1"/>
</dbReference>
<keyword evidence="2" id="KW-0479">Metal-binding</keyword>
<proteinExistence type="inferred from homology"/>
<dbReference type="GO" id="GO:0046872">
    <property type="term" value="F:metal ion binding"/>
    <property type="evidence" value="ECO:0007669"/>
    <property type="project" value="UniProtKB-KW"/>
</dbReference>
<name>A0A7I8VNV2_9ANNE</name>
<evidence type="ECO:0000313" key="3">
    <source>
        <dbReference type="EMBL" id="CAD5117736.1"/>
    </source>
</evidence>
<comment type="cofactor">
    <cofactor evidence="2">
        <name>Mg(2+)</name>
        <dbReference type="ChEBI" id="CHEBI:18420"/>
    </cofactor>
</comment>
<dbReference type="EMBL" id="CAJFCJ010000007">
    <property type="protein sequence ID" value="CAD5117736.1"/>
    <property type="molecule type" value="Genomic_DNA"/>
</dbReference>
<dbReference type="Gene3D" id="4.10.460.10">
    <property type="entry name" value="Inositol Polyphosphate 1-phosphatase, domain 1"/>
    <property type="match status" value="1"/>
</dbReference>
<dbReference type="AlphaFoldDB" id="A0A7I8VNV2"/>
<dbReference type="PANTHER" id="PTHR43028:SF3">
    <property type="entry name" value="INOSITOL POLYPHOSPHATE 1-PHOSPHATASE"/>
    <property type="match status" value="1"/>
</dbReference>
<feature type="binding site" evidence="2">
    <location>
        <position position="165"/>
    </location>
    <ligand>
        <name>Mg(2+)</name>
        <dbReference type="ChEBI" id="CHEBI:18420"/>
        <label>1</label>
        <note>catalytic</note>
    </ligand>
</feature>
<keyword evidence="2" id="KW-0460">Magnesium</keyword>
<dbReference type="PANTHER" id="PTHR43028">
    <property type="entry name" value="3'(2'),5'-BISPHOSPHATE NUCLEOTIDASE 1"/>
    <property type="match status" value="1"/>
</dbReference>
<reference evidence="3 4" key="1">
    <citation type="submission" date="2020-08" db="EMBL/GenBank/DDBJ databases">
        <authorList>
            <person name="Hejnol A."/>
        </authorList>
    </citation>
    <scope>NUCLEOTIDE SEQUENCE [LARGE SCALE GENOMIC DNA]</scope>
</reference>
<dbReference type="Pfam" id="PF00459">
    <property type="entry name" value="Inositol_P"/>
    <property type="match status" value="1"/>
</dbReference>
<dbReference type="SUPFAM" id="SSF56655">
    <property type="entry name" value="Carbohydrate phosphatase"/>
    <property type="match status" value="1"/>
</dbReference>
<dbReference type="Gene3D" id="3.40.190.80">
    <property type="match status" value="1"/>
</dbReference>
<dbReference type="GO" id="GO:0046854">
    <property type="term" value="P:phosphatidylinositol phosphate biosynthetic process"/>
    <property type="evidence" value="ECO:0007669"/>
    <property type="project" value="InterPro"/>
</dbReference>
<evidence type="ECO:0000256" key="1">
    <source>
        <dbReference type="ARBA" id="ARBA00009759"/>
    </source>
</evidence>
<sequence>MCDNKRINSSKFLKELVKCSEKAANIARLVKSEKYLFQLLIEKKTGDSANSRFVEDYKTLADVLIQESIRYDLSKEFPGFENRIFGEEKNIFTNKLNESIEVNILEDEEDMTNLLSRILNGDEKAAKMLSKCVLEQVDDTIVEKVNIDIEGYVDLSTTAIWIDPIDATEQYINGQIGVRHALDNGIEERGLPCCVVLIGAYDMKTGCPVAGVCNQPFYHMDNERCSSRIRTGYAANTRKQHEEIETEKKDAMTIVMSSSEKSDVIEKLKGFKIYYAPGAGYKSVCVLDDLADIYVLTKGTTYLWDICGPHAIILSMGGGIVEYDLAIENYKKMDLDLLQVKYHDSKDNARNKHGIIVYKDTQKLKLFLDRLT</sequence>
<feature type="binding site" evidence="2">
    <location>
        <position position="163"/>
    </location>
    <ligand>
        <name>Mg(2+)</name>
        <dbReference type="ChEBI" id="CHEBI:18420"/>
        <label>1</label>
        <note>catalytic</note>
    </ligand>
</feature>
<feature type="binding site" evidence="2">
    <location>
        <position position="305"/>
    </location>
    <ligand>
        <name>Mg(2+)</name>
        <dbReference type="ChEBI" id="CHEBI:18420"/>
        <label>1</label>
        <note>catalytic</note>
    </ligand>
</feature>
<evidence type="ECO:0000313" key="4">
    <source>
        <dbReference type="Proteomes" id="UP000549394"/>
    </source>
</evidence>
<evidence type="ECO:0000256" key="2">
    <source>
        <dbReference type="PIRSR" id="PIRSR600760-2"/>
    </source>
</evidence>
<comment type="caution">
    <text evidence="3">The sequence shown here is derived from an EMBL/GenBank/DDBJ whole genome shotgun (WGS) entry which is preliminary data.</text>
</comment>
<dbReference type="OrthoDB" id="9977309at2759"/>
<protein>
    <submittedName>
        <fullName evidence="3">DgyrCDS6482</fullName>
    </submittedName>
</protein>
<dbReference type="GO" id="GO:0004441">
    <property type="term" value="F:inositol-1,4-bisphosphate 1-phosphatase activity"/>
    <property type="evidence" value="ECO:0007669"/>
    <property type="project" value="TreeGrafter"/>
</dbReference>
<dbReference type="PROSITE" id="PS00630">
    <property type="entry name" value="IMP_2"/>
    <property type="match status" value="1"/>
</dbReference>
<organism evidence="3 4">
    <name type="scientific">Dimorphilus gyrociliatus</name>
    <dbReference type="NCBI Taxonomy" id="2664684"/>
    <lineage>
        <taxon>Eukaryota</taxon>
        <taxon>Metazoa</taxon>
        <taxon>Spiralia</taxon>
        <taxon>Lophotrochozoa</taxon>
        <taxon>Annelida</taxon>
        <taxon>Polychaeta</taxon>
        <taxon>Polychaeta incertae sedis</taxon>
        <taxon>Dinophilidae</taxon>
        <taxon>Dimorphilus</taxon>
    </lineage>
</organism>
<accession>A0A7I8VNV2</accession>
<feature type="binding site" evidence="2">
    <location>
        <position position="166"/>
    </location>
    <ligand>
        <name>Mg(2+)</name>
        <dbReference type="ChEBI" id="CHEBI:18420"/>
        <label>1</label>
        <note>catalytic</note>
    </ligand>
</feature>
<gene>
    <name evidence="3" type="ORF">DGYR_LOCUS6237</name>
</gene>
<dbReference type="Gene3D" id="3.30.540.10">
    <property type="entry name" value="Fructose-1,6-Bisphosphatase, subunit A, domain 1"/>
    <property type="match status" value="1"/>
</dbReference>
<dbReference type="Proteomes" id="UP000549394">
    <property type="component" value="Unassembled WGS sequence"/>
</dbReference>
<keyword evidence="4" id="KW-1185">Reference proteome</keyword>
<dbReference type="InterPro" id="IPR020550">
    <property type="entry name" value="Inositol_monophosphatase_CS"/>
</dbReference>
<dbReference type="InterPro" id="IPR000760">
    <property type="entry name" value="Inositol_monophosphatase-like"/>
</dbReference>
<feature type="binding site" evidence="2">
    <location>
        <position position="87"/>
    </location>
    <ligand>
        <name>Mg(2+)</name>
        <dbReference type="ChEBI" id="CHEBI:18420"/>
        <label>1</label>
        <note>catalytic</note>
    </ligand>
</feature>
<dbReference type="InterPro" id="IPR050725">
    <property type="entry name" value="CysQ/Inositol_MonoPase"/>
</dbReference>